<evidence type="ECO:0000256" key="4">
    <source>
        <dbReference type="HAMAP-Rule" id="MF_00311"/>
    </source>
</evidence>
<reference evidence="6 7" key="1">
    <citation type="submission" date="2021-03" db="EMBL/GenBank/DDBJ databases">
        <title>Genomic Encyclopedia of Type Strains, Phase IV (KMG-IV): sequencing the most valuable type-strain genomes for metagenomic binning, comparative biology and taxonomic classification.</title>
        <authorList>
            <person name="Goeker M."/>
        </authorList>
    </citation>
    <scope>NUCLEOTIDE SEQUENCE [LARGE SCALE GENOMIC DNA]</scope>
    <source>
        <strain evidence="6 7">DSM 27563</strain>
    </source>
</reference>
<evidence type="ECO:0000313" key="6">
    <source>
        <dbReference type="EMBL" id="MBP2025384.1"/>
    </source>
</evidence>
<dbReference type="Gene3D" id="1.20.5.620">
    <property type="entry name" value="F1F0 ATP synthase subunit B, membrane domain"/>
    <property type="match status" value="1"/>
</dbReference>
<keyword evidence="7" id="KW-1185">Reference proteome</keyword>
<dbReference type="RefSeq" id="WP_210060675.1">
    <property type="nucleotide sequence ID" value="NZ_JAGGLJ010000007.1"/>
</dbReference>
<name>A0ABS4KFG5_9FIRM</name>
<gene>
    <name evidence="4" type="primary">atpE</name>
    <name evidence="6" type="ORF">J2Z71_000914</name>
</gene>
<keyword evidence="5" id="KW-0175">Coiled coil</keyword>
<comment type="function">
    <text evidence="4">Produces ATP from ADP in the presence of a proton gradient across the membrane.</text>
</comment>
<comment type="similarity">
    <text evidence="1 4">Belongs to the V-ATPase E subunit family.</text>
</comment>
<evidence type="ECO:0000256" key="3">
    <source>
        <dbReference type="ARBA" id="ARBA00023065"/>
    </source>
</evidence>
<sequence length="183" mass="20704">MSNLENITEKIINDAEKESVELVKNAEEKAKTIIEKEELEANKKAEKLLNKASIEAKDVIEKTLSSANLEARDIVLDAKEKVVDRVFSLAIKELENLSTEDYIKYLKEKLKNINIKDDAVLFVPEKYKDAVLSENLNIKVSDETVESGFSILSGKVMYNNEFSSLVNANKGDLEFEVVEKLFN</sequence>
<dbReference type="EMBL" id="JAGGLJ010000007">
    <property type="protein sequence ID" value="MBP2025384.1"/>
    <property type="molecule type" value="Genomic_DNA"/>
</dbReference>
<accession>A0ABS4KFG5</accession>
<evidence type="ECO:0000256" key="1">
    <source>
        <dbReference type="ARBA" id="ARBA00005901"/>
    </source>
</evidence>
<dbReference type="InterPro" id="IPR002842">
    <property type="entry name" value="ATPase_V1_Esu"/>
</dbReference>
<dbReference type="Proteomes" id="UP001519306">
    <property type="component" value="Unassembled WGS sequence"/>
</dbReference>
<keyword evidence="2 4" id="KW-0813">Transport</keyword>
<comment type="caution">
    <text evidence="6">The sequence shown here is derived from an EMBL/GenBank/DDBJ whole genome shotgun (WGS) entry which is preliminary data.</text>
</comment>
<proteinExistence type="inferred from homology"/>
<feature type="coiled-coil region" evidence="5">
    <location>
        <begin position="12"/>
        <end position="62"/>
    </location>
</feature>
<evidence type="ECO:0000256" key="5">
    <source>
        <dbReference type="SAM" id="Coils"/>
    </source>
</evidence>
<dbReference type="SUPFAM" id="SSF160527">
    <property type="entry name" value="V-type ATPase subunit E-like"/>
    <property type="match status" value="1"/>
</dbReference>
<evidence type="ECO:0000313" key="7">
    <source>
        <dbReference type="Proteomes" id="UP001519306"/>
    </source>
</evidence>
<dbReference type="HAMAP" id="MF_00311">
    <property type="entry name" value="ATP_synth_E_arch"/>
    <property type="match status" value="1"/>
</dbReference>
<dbReference type="Pfam" id="PF01991">
    <property type="entry name" value="vATP-synt_E"/>
    <property type="match status" value="1"/>
</dbReference>
<organism evidence="6 7">
    <name type="scientific">Peptoniphilus stercorisuis</name>
    <dbReference type="NCBI Taxonomy" id="1436965"/>
    <lineage>
        <taxon>Bacteria</taxon>
        <taxon>Bacillati</taxon>
        <taxon>Bacillota</taxon>
        <taxon>Tissierellia</taxon>
        <taxon>Tissierellales</taxon>
        <taxon>Peptoniphilaceae</taxon>
        <taxon>Peptoniphilus</taxon>
    </lineage>
</organism>
<keyword evidence="3 4" id="KW-0406">Ion transport</keyword>
<keyword evidence="4" id="KW-0066">ATP synthesis</keyword>
<keyword evidence="4" id="KW-0375">Hydrogen ion transport</keyword>
<evidence type="ECO:0000256" key="2">
    <source>
        <dbReference type="ARBA" id="ARBA00022448"/>
    </source>
</evidence>
<protein>
    <recommendedName>
        <fullName evidence="4">V-type proton ATPase subunit E</fullName>
    </recommendedName>
    <alternativeName>
        <fullName evidence="4">V-ATPase subunit E</fullName>
    </alternativeName>
</protein>